<evidence type="ECO:0000313" key="2">
    <source>
        <dbReference type="EMBL" id="MFC3301851.1"/>
    </source>
</evidence>
<keyword evidence="1" id="KW-1133">Transmembrane helix</keyword>
<dbReference type="RefSeq" id="WP_189573637.1">
    <property type="nucleotide sequence ID" value="NZ_BMXU01000001.1"/>
</dbReference>
<protein>
    <submittedName>
        <fullName evidence="2">Cbb3-type cytochrome c oxidase subunit 3</fullName>
    </submittedName>
</protein>
<comment type="caution">
    <text evidence="2">The sequence shown here is derived from an EMBL/GenBank/DDBJ whole genome shotgun (WGS) entry which is preliminary data.</text>
</comment>
<proteinExistence type="predicted"/>
<organism evidence="2 3">
    <name type="scientific">Parvularcula lutaonensis</name>
    <dbReference type="NCBI Taxonomy" id="491923"/>
    <lineage>
        <taxon>Bacteria</taxon>
        <taxon>Pseudomonadati</taxon>
        <taxon>Pseudomonadota</taxon>
        <taxon>Alphaproteobacteria</taxon>
        <taxon>Parvularculales</taxon>
        <taxon>Parvularculaceae</taxon>
        <taxon>Parvularcula</taxon>
    </lineage>
</organism>
<reference evidence="3" key="1">
    <citation type="journal article" date="2019" name="Int. J. Syst. Evol. Microbiol.">
        <title>The Global Catalogue of Microorganisms (GCM) 10K type strain sequencing project: providing services to taxonomists for standard genome sequencing and annotation.</title>
        <authorList>
            <consortium name="The Broad Institute Genomics Platform"/>
            <consortium name="The Broad Institute Genome Sequencing Center for Infectious Disease"/>
            <person name="Wu L."/>
            <person name="Ma J."/>
        </authorList>
    </citation>
    <scope>NUCLEOTIDE SEQUENCE [LARGE SCALE GENOMIC DNA]</scope>
    <source>
        <strain evidence="3">KCTC 22245</strain>
    </source>
</reference>
<name>A0ABV7MBY3_9PROT</name>
<dbReference type="EMBL" id="JBHRVA010000002">
    <property type="protein sequence ID" value="MFC3301851.1"/>
    <property type="molecule type" value="Genomic_DNA"/>
</dbReference>
<keyword evidence="1" id="KW-0472">Membrane</keyword>
<gene>
    <name evidence="2" type="ORF">ACFONP_03820</name>
</gene>
<dbReference type="Proteomes" id="UP001595607">
    <property type="component" value="Unassembled WGS sequence"/>
</dbReference>
<feature type="transmembrane region" description="Helical" evidence="1">
    <location>
        <begin position="12"/>
        <end position="29"/>
    </location>
</feature>
<keyword evidence="1" id="KW-0812">Transmembrane</keyword>
<sequence>MHVLLSNIAQTFGLLLFIIAFALILFYALSPANKATFSRARFVPLDRDGSDDDQ</sequence>
<evidence type="ECO:0000256" key="1">
    <source>
        <dbReference type="SAM" id="Phobius"/>
    </source>
</evidence>
<dbReference type="Pfam" id="PF05545">
    <property type="entry name" value="FixQ"/>
    <property type="match status" value="1"/>
</dbReference>
<dbReference type="InterPro" id="IPR008621">
    <property type="entry name" value="Cbb3-typ_cyt_oxidase_comp"/>
</dbReference>
<keyword evidence="3" id="KW-1185">Reference proteome</keyword>
<evidence type="ECO:0000313" key="3">
    <source>
        <dbReference type="Proteomes" id="UP001595607"/>
    </source>
</evidence>
<accession>A0ABV7MBY3</accession>